<dbReference type="EC" id="2.7.9.2" evidence="5 15"/>
<dbReference type="GO" id="GO:0006094">
    <property type="term" value="P:gluconeogenesis"/>
    <property type="evidence" value="ECO:0007669"/>
    <property type="project" value="UniProtKB-UniPathway"/>
</dbReference>
<keyword evidence="10 15" id="KW-0418">Kinase</keyword>
<organism evidence="19 20">
    <name type="scientific">Candidatus Woesebacteria bacterium GW2011_GWA2_40_7b</name>
    <dbReference type="NCBI Taxonomy" id="1618563"/>
    <lineage>
        <taxon>Bacteria</taxon>
        <taxon>Candidatus Woeseibacteriota</taxon>
    </lineage>
</organism>
<dbReference type="InterPro" id="IPR018274">
    <property type="entry name" value="PEP_util_AS"/>
</dbReference>
<dbReference type="PROSITE" id="PS00370">
    <property type="entry name" value="PEP_ENZYMES_PHOS_SITE"/>
    <property type="match status" value="1"/>
</dbReference>
<dbReference type="InterPro" id="IPR013815">
    <property type="entry name" value="ATP_grasp_subdomain_1"/>
</dbReference>
<evidence type="ECO:0000313" key="19">
    <source>
        <dbReference type="EMBL" id="KKR70357.1"/>
    </source>
</evidence>
<keyword evidence="11 15" id="KW-0067">ATP-binding</keyword>
<dbReference type="InterPro" id="IPR015813">
    <property type="entry name" value="Pyrv/PenolPyrv_kinase-like_dom"/>
</dbReference>
<name>A0A0G0W512_9BACT</name>
<comment type="pathway">
    <text evidence="3 15">Carbohydrate biosynthesis; gluconeogenesis.</text>
</comment>
<evidence type="ECO:0000256" key="6">
    <source>
        <dbReference type="ARBA" id="ARBA00021623"/>
    </source>
</evidence>
<comment type="cofactor">
    <cofactor evidence="1 15">
        <name>Mg(2+)</name>
        <dbReference type="ChEBI" id="CHEBI:18420"/>
    </cofactor>
</comment>
<dbReference type="GO" id="GO:0046872">
    <property type="term" value="F:metal ion binding"/>
    <property type="evidence" value="ECO:0007669"/>
    <property type="project" value="UniProtKB-KW"/>
</dbReference>
<dbReference type="FunFam" id="3.30.1490.20:FF:000010">
    <property type="entry name" value="Phosphoenolpyruvate synthase"/>
    <property type="match status" value="1"/>
</dbReference>
<dbReference type="Pfam" id="PF02896">
    <property type="entry name" value="PEP-utilizers_C"/>
    <property type="match status" value="1"/>
</dbReference>
<dbReference type="InterPro" id="IPR002192">
    <property type="entry name" value="PPDK_AMP/ATP-bd"/>
</dbReference>
<dbReference type="Gene3D" id="3.30.470.20">
    <property type="entry name" value="ATP-grasp fold, B domain"/>
    <property type="match status" value="1"/>
</dbReference>
<feature type="domain" description="Pyruvate phosphate dikinase AMP/ATP-binding" evidence="17">
    <location>
        <begin position="19"/>
        <end position="329"/>
    </location>
</feature>
<dbReference type="AlphaFoldDB" id="A0A0G0W512"/>
<sequence>MSSLPIVSFFKDIDKHDTPLVGGKGANLGEMTRAGFPVPNGFAITINAYDAFLQENDIARKIYDILKTTDVNDPTQLGSAGRDIQKMVINGQIPADVCKEIILAYKKLSGTFRHALVAVRSSATAEDAGTTSFAGQHASFLNIEGEANLLVSVKECWASLFTPRSIYYRVENKIKHESVKISVIVMKMVQSDVSGVMFSIDPTNNDKERIIIESVWGLGETIVQGSVIPDKYVVQKGTFDILSKEVSDQTVQLIKVKGQTKEIDVPKNIRDKQKITDEEIIKLAKISSKLQQHYYFPQDTEWAREKGELFIVQTRPVTTIAETTKIEKSEKGEFKISRAPIVSGAPASPGIGTGPVKILKSPKEIGKIQRGDVLVAPMTSPDYVPAMKKAAAIVTDQGGQTSHAAIVSRELGIPCVVGTKLATKILRDGSIVSVDGSTGQIFMGALNKIIKLESAKLTENKKNSKIKTATKVYVNLAEPERAKEISRLNVDGVGLLRAEFMIANIGIHPKEAIKNKAQGKFIDKLALDLEIFCKEFNPRQVIYRATDFKTNEYRSLPGGKAWEPIEPNPLLGFRGAYRYISNPEVFNLELQAITKVREKYDNLNLMIPFVRSPEELSKVRRIVASSGLFEKNSFKFLMMVEIPVNVIQIEDFIKVGIDGVSIGSNDLTMLIEGTDRDNAEVATEFNEMSPAVLWALKRVITKCNAAGVTSSICGQAPSEYEELVKKLVRWGVTSISVNPDAIGRVREIITEAEKDI</sequence>
<dbReference type="SUPFAM" id="SSF52009">
    <property type="entry name" value="Phosphohistidine domain"/>
    <property type="match status" value="1"/>
</dbReference>
<dbReference type="UniPathway" id="UPA00138"/>
<keyword evidence="7 15" id="KW-0808">Transferase</keyword>
<dbReference type="NCBIfam" id="TIGR01418">
    <property type="entry name" value="PEP_synth"/>
    <property type="match status" value="1"/>
</dbReference>
<evidence type="ECO:0000256" key="3">
    <source>
        <dbReference type="ARBA" id="ARBA00004742"/>
    </source>
</evidence>
<dbReference type="InterPro" id="IPR000121">
    <property type="entry name" value="PEP_util_C"/>
</dbReference>
<comment type="similarity">
    <text evidence="4 15">Belongs to the PEP-utilizing enzyme family.</text>
</comment>
<evidence type="ECO:0000256" key="10">
    <source>
        <dbReference type="ARBA" id="ARBA00022777"/>
    </source>
</evidence>
<dbReference type="GO" id="GO:0005524">
    <property type="term" value="F:ATP binding"/>
    <property type="evidence" value="ECO:0007669"/>
    <property type="project" value="UniProtKB-KW"/>
</dbReference>
<feature type="domain" description="PEP-utilising enzyme C-terminal" evidence="18">
    <location>
        <begin position="453"/>
        <end position="752"/>
    </location>
</feature>
<comment type="caution">
    <text evidence="19">The sequence shown here is derived from an EMBL/GenBank/DDBJ whole genome shotgun (WGS) entry which is preliminary data.</text>
</comment>
<dbReference type="Pfam" id="PF01326">
    <property type="entry name" value="PPDK_N"/>
    <property type="match status" value="1"/>
</dbReference>
<keyword evidence="8 15" id="KW-0479">Metal-binding</keyword>
<evidence type="ECO:0000256" key="12">
    <source>
        <dbReference type="ARBA" id="ARBA00022842"/>
    </source>
</evidence>
<evidence type="ECO:0000256" key="8">
    <source>
        <dbReference type="ARBA" id="ARBA00022723"/>
    </source>
</evidence>
<keyword evidence="12 15" id="KW-0460">Magnesium</keyword>
<dbReference type="InterPro" id="IPR008279">
    <property type="entry name" value="PEP-util_enz_mobile_dom"/>
</dbReference>
<dbReference type="PIRSF" id="PIRSF000854">
    <property type="entry name" value="PEP_synthase"/>
    <property type="match status" value="1"/>
</dbReference>
<feature type="domain" description="PEP-utilising enzyme mobile" evidence="16">
    <location>
        <begin position="368"/>
        <end position="439"/>
    </location>
</feature>
<evidence type="ECO:0000256" key="11">
    <source>
        <dbReference type="ARBA" id="ARBA00022840"/>
    </source>
</evidence>
<evidence type="ECO:0000256" key="7">
    <source>
        <dbReference type="ARBA" id="ARBA00022679"/>
    </source>
</evidence>
<dbReference type="PANTHER" id="PTHR43030:SF1">
    <property type="entry name" value="PHOSPHOENOLPYRUVATE SYNTHASE"/>
    <property type="match status" value="1"/>
</dbReference>
<evidence type="ECO:0000259" key="18">
    <source>
        <dbReference type="Pfam" id="PF02896"/>
    </source>
</evidence>
<accession>A0A0G0W512</accession>
<dbReference type="PANTHER" id="PTHR43030">
    <property type="entry name" value="PHOSPHOENOLPYRUVATE SYNTHASE"/>
    <property type="match status" value="1"/>
</dbReference>
<comment type="function">
    <text evidence="2 15">Catalyzes the phosphorylation of pyruvate to phosphoenolpyruvate.</text>
</comment>
<gene>
    <name evidence="19" type="ORF">UU12_C0023G0030</name>
</gene>
<evidence type="ECO:0000256" key="15">
    <source>
        <dbReference type="PIRNR" id="PIRNR000854"/>
    </source>
</evidence>
<keyword evidence="9 15" id="KW-0547">Nucleotide-binding</keyword>
<dbReference type="STRING" id="1618563.UU12_C0023G0030"/>
<evidence type="ECO:0000259" key="17">
    <source>
        <dbReference type="Pfam" id="PF01326"/>
    </source>
</evidence>
<dbReference type="SUPFAM" id="SSF51621">
    <property type="entry name" value="Phosphoenolpyruvate/pyruvate domain"/>
    <property type="match status" value="1"/>
</dbReference>
<evidence type="ECO:0000256" key="5">
    <source>
        <dbReference type="ARBA" id="ARBA00011996"/>
    </source>
</evidence>
<evidence type="ECO:0000256" key="9">
    <source>
        <dbReference type="ARBA" id="ARBA00022741"/>
    </source>
</evidence>
<evidence type="ECO:0000256" key="2">
    <source>
        <dbReference type="ARBA" id="ARBA00002988"/>
    </source>
</evidence>
<keyword evidence="19" id="KW-0670">Pyruvate</keyword>
<dbReference type="Gene3D" id="3.30.1490.20">
    <property type="entry name" value="ATP-grasp fold, A domain"/>
    <property type="match status" value="1"/>
</dbReference>
<dbReference type="InterPro" id="IPR040442">
    <property type="entry name" value="Pyrv_kinase-like_dom_sf"/>
</dbReference>
<protein>
    <recommendedName>
        <fullName evidence="6 15">Phosphoenolpyruvate synthase</fullName>
        <shortName evidence="15">PEP synthase</shortName>
        <ecNumber evidence="5 15">2.7.9.2</ecNumber>
    </recommendedName>
    <alternativeName>
        <fullName evidence="13 15">Pyruvate, water dikinase</fullName>
    </alternativeName>
</protein>
<proteinExistence type="inferred from homology"/>
<dbReference type="PATRIC" id="fig|1618563.3.peg.450"/>
<evidence type="ECO:0000256" key="13">
    <source>
        <dbReference type="ARBA" id="ARBA00033470"/>
    </source>
</evidence>
<dbReference type="NCBIfam" id="NF005057">
    <property type="entry name" value="PRK06464.1"/>
    <property type="match status" value="1"/>
</dbReference>
<dbReference type="EMBL" id="LBZK01000023">
    <property type="protein sequence ID" value="KKR70357.1"/>
    <property type="molecule type" value="Genomic_DNA"/>
</dbReference>
<evidence type="ECO:0000259" key="16">
    <source>
        <dbReference type="Pfam" id="PF00391"/>
    </source>
</evidence>
<dbReference type="Gene3D" id="3.20.20.60">
    <property type="entry name" value="Phosphoenolpyruvate-binding domains"/>
    <property type="match status" value="1"/>
</dbReference>
<dbReference type="Pfam" id="PF00391">
    <property type="entry name" value="PEP-utilizers"/>
    <property type="match status" value="1"/>
</dbReference>
<comment type="catalytic activity">
    <reaction evidence="14 15">
        <text>pyruvate + ATP + H2O = phosphoenolpyruvate + AMP + phosphate + 2 H(+)</text>
        <dbReference type="Rhea" id="RHEA:11364"/>
        <dbReference type="ChEBI" id="CHEBI:15361"/>
        <dbReference type="ChEBI" id="CHEBI:15377"/>
        <dbReference type="ChEBI" id="CHEBI:15378"/>
        <dbReference type="ChEBI" id="CHEBI:30616"/>
        <dbReference type="ChEBI" id="CHEBI:43474"/>
        <dbReference type="ChEBI" id="CHEBI:58702"/>
        <dbReference type="ChEBI" id="CHEBI:456215"/>
        <dbReference type="EC" id="2.7.9.2"/>
    </reaction>
</comment>
<evidence type="ECO:0000313" key="20">
    <source>
        <dbReference type="Proteomes" id="UP000034562"/>
    </source>
</evidence>
<evidence type="ECO:0000256" key="14">
    <source>
        <dbReference type="ARBA" id="ARBA00047700"/>
    </source>
</evidence>
<dbReference type="Gene3D" id="3.50.30.10">
    <property type="entry name" value="Phosphohistidine domain"/>
    <property type="match status" value="1"/>
</dbReference>
<dbReference type="GO" id="GO:0008986">
    <property type="term" value="F:pyruvate, water dikinase activity"/>
    <property type="evidence" value="ECO:0007669"/>
    <property type="project" value="UniProtKB-EC"/>
</dbReference>
<evidence type="ECO:0000256" key="1">
    <source>
        <dbReference type="ARBA" id="ARBA00001946"/>
    </source>
</evidence>
<dbReference type="Proteomes" id="UP000034562">
    <property type="component" value="Unassembled WGS sequence"/>
</dbReference>
<dbReference type="SUPFAM" id="SSF56059">
    <property type="entry name" value="Glutathione synthetase ATP-binding domain-like"/>
    <property type="match status" value="1"/>
</dbReference>
<dbReference type="InterPro" id="IPR006319">
    <property type="entry name" value="PEP_synth"/>
</dbReference>
<reference evidence="19 20" key="1">
    <citation type="journal article" date="2015" name="Nature">
        <title>rRNA introns, odd ribosomes, and small enigmatic genomes across a large radiation of phyla.</title>
        <authorList>
            <person name="Brown C.T."/>
            <person name="Hug L.A."/>
            <person name="Thomas B.C."/>
            <person name="Sharon I."/>
            <person name="Castelle C.J."/>
            <person name="Singh A."/>
            <person name="Wilkins M.J."/>
            <person name="Williams K.H."/>
            <person name="Banfield J.F."/>
        </authorList>
    </citation>
    <scope>NUCLEOTIDE SEQUENCE [LARGE SCALE GENOMIC DNA]</scope>
</reference>
<dbReference type="InterPro" id="IPR036637">
    <property type="entry name" value="Phosphohistidine_dom_sf"/>
</dbReference>
<evidence type="ECO:0000256" key="4">
    <source>
        <dbReference type="ARBA" id="ARBA00007837"/>
    </source>
</evidence>